<keyword evidence="2" id="KW-1185">Reference proteome</keyword>
<dbReference type="EMBL" id="JAPJZI010000001">
    <property type="protein sequence ID" value="MDA5398614.1"/>
    <property type="molecule type" value="Genomic_DNA"/>
</dbReference>
<evidence type="ECO:0000313" key="1">
    <source>
        <dbReference type="EMBL" id="MDA5398614.1"/>
    </source>
</evidence>
<dbReference type="AlphaFoldDB" id="A0A9X3UHL6"/>
<protein>
    <recommendedName>
        <fullName evidence="3">Exostosin GT47 domain-containing protein</fullName>
    </recommendedName>
</protein>
<dbReference type="InterPro" id="IPR055286">
    <property type="entry name" value="RXYLT1-like"/>
</dbReference>
<dbReference type="RefSeq" id="WP_267990025.1">
    <property type="nucleotide sequence ID" value="NZ_JAPJZI010000001.1"/>
</dbReference>
<dbReference type="Proteomes" id="UP001151234">
    <property type="component" value="Unassembled WGS sequence"/>
</dbReference>
<comment type="caution">
    <text evidence="1">The sequence shown here is derived from an EMBL/GenBank/DDBJ whole genome shotgun (WGS) entry which is preliminary data.</text>
</comment>
<dbReference type="PANTHER" id="PTHR15576:SF1">
    <property type="entry name" value="RIBITOL-5-PHOSPHATE XYLOSYLTRANSFERASE 1"/>
    <property type="match status" value="1"/>
</dbReference>
<organism evidence="1 2">
    <name type="scientific">Hoeflea prorocentri</name>
    <dbReference type="NCBI Taxonomy" id="1922333"/>
    <lineage>
        <taxon>Bacteria</taxon>
        <taxon>Pseudomonadati</taxon>
        <taxon>Pseudomonadota</taxon>
        <taxon>Alphaproteobacteria</taxon>
        <taxon>Hyphomicrobiales</taxon>
        <taxon>Rhizobiaceae</taxon>
        <taxon>Hoeflea</taxon>
    </lineage>
</organism>
<evidence type="ECO:0000313" key="2">
    <source>
        <dbReference type="Proteomes" id="UP001151234"/>
    </source>
</evidence>
<evidence type="ECO:0008006" key="3">
    <source>
        <dbReference type="Google" id="ProtNLM"/>
    </source>
</evidence>
<sequence>MGLKRRVRRISNHLGAYGSLLSYRLHASGKTEAACRYVGSHGIKKTCDFWTVDGSPHQAIPANGQGSRSDTPPPVIYVKTEFLHKFSENSLESLDMPFVLVTGCCDVEAGPRDLEQELRSRLLDNPNLVSWYAQNCNDNHPKLRPLPIGLDYHTLTFQMRFDPWGYFDTPVEQEKTLDTIRIAAPRLKEKKLAGYCNWHHALDRGDRLRCINAVDFDTLALERLSVERSTSWKNNATHFFTLSPLGAGLDCHRTWEALLLGSVPIVPRSGISSLFDDLPVCVVDDWSEVTVNFMQQQRERILGSQFDFSSLYLETWLDRFRGRARRNAKRQSFQDFVDMAHQGP</sequence>
<reference evidence="1" key="1">
    <citation type="submission" date="2022-11" db="EMBL/GenBank/DDBJ databases">
        <title>Draft genome sequence of Hoeflea poritis E7-10 and Hoeflea prorocentri PM5-8, separated from scleractinian coral Porites lutea and marine dinoflagellate.</title>
        <authorList>
            <person name="Zhang G."/>
            <person name="Wei Q."/>
            <person name="Cai L."/>
        </authorList>
    </citation>
    <scope>NUCLEOTIDE SEQUENCE</scope>
    <source>
        <strain evidence="1">PM5-8</strain>
    </source>
</reference>
<dbReference type="GO" id="GO:0120053">
    <property type="term" value="F:ribitol beta-1,4-xylosyltransferase activity"/>
    <property type="evidence" value="ECO:0007669"/>
    <property type="project" value="InterPro"/>
</dbReference>
<proteinExistence type="predicted"/>
<dbReference type="PANTHER" id="PTHR15576">
    <property type="entry name" value="RIBITOL-5-PHOSPHATE XYLOSYLTRANSFERASE 1"/>
    <property type="match status" value="1"/>
</dbReference>
<accession>A0A9X3UHL6</accession>
<name>A0A9X3UHL6_9HYPH</name>
<dbReference type="GO" id="GO:0035269">
    <property type="term" value="P:protein O-linked glycosylation via mannose"/>
    <property type="evidence" value="ECO:0007669"/>
    <property type="project" value="InterPro"/>
</dbReference>
<gene>
    <name evidence="1" type="ORF">OQ273_08535</name>
</gene>